<feature type="transmembrane region" description="Helical" evidence="8">
    <location>
        <begin position="202"/>
        <end position="223"/>
    </location>
</feature>
<feature type="transmembrane region" description="Helical" evidence="8">
    <location>
        <begin position="269"/>
        <end position="293"/>
    </location>
</feature>
<keyword evidence="7 8" id="KW-0472">Membrane</keyword>
<keyword evidence="5 8" id="KW-0812">Transmembrane</keyword>
<keyword evidence="3" id="KW-0328">Glycosyltransferase</keyword>
<evidence type="ECO:0000256" key="3">
    <source>
        <dbReference type="ARBA" id="ARBA00022676"/>
    </source>
</evidence>
<dbReference type="InterPro" id="IPR050297">
    <property type="entry name" value="LipidA_mod_glycosyltrf_83"/>
</dbReference>
<evidence type="ECO:0000256" key="5">
    <source>
        <dbReference type="ARBA" id="ARBA00022692"/>
    </source>
</evidence>
<evidence type="ECO:0000256" key="6">
    <source>
        <dbReference type="ARBA" id="ARBA00022989"/>
    </source>
</evidence>
<dbReference type="AlphaFoldDB" id="A0A143PVR9"/>
<dbReference type="PANTHER" id="PTHR33908:SF11">
    <property type="entry name" value="MEMBRANE PROTEIN"/>
    <property type="match status" value="1"/>
</dbReference>
<keyword evidence="11" id="KW-1185">Reference proteome</keyword>
<accession>A0A143PVR9</accession>
<evidence type="ECO:0000313" key="10">
    <source>
        <dbReference type="EMBL" id="AMY12386.1"/>
    </source>
</evidence>
<feature type="transmembrane region" description="Helical" evidence="8">
    <location>
        <begin position="12"/>
        <end position="33"/>
    </location>
</feature>
<name>A0A143PVR9_LUTPR</name>
<dbReference type="InterPro" id="IPR038731">
    <property type="entry name" value="RgtA/B/C-like"/>
</dbReference>
<comment type="subcellular location">
    <subcellularLocation>
        <location evidence="1">Cell membrane</location>
        <topology evidence="1">Multi-pass membrane protein</topology>
    </subcellularLocation>
</comment>
<proteinExistence type="predicted"/>
<feature type="transmembrane region" description="Helical" evidence="8">
    <location>
        <begin position="417"/>
        <end position="435"/>
    </location>
</feature>
<feature type="transmembrane region" description="Helical" evidence="8">
    <location>
        <begin position="338"/>
        <end position="359"/>
    </location>
</feature>
<dbReference type="RefSeq" id="WP_110173847.1">
    <property type="nucleotide sequence ID" value="NZ_CP015136.1"/>
</dbReference>
<keyword evidence="6 8" id="KW-1133">Transmembrane helix</keyword>
<gene>
    <name evidence="10" type="ORF">LuPra_05659</name>
</gene>
<evidence type="ECO:0000256" key="4">
    <source>
        <dbReference type="ARBA" id="ARBA00022679"/>
    </source>
</evidence>
<reference evidence="10 11" key="1">
    <citation type="journal article" date="2016" name="Genome Announc.">
        <title>First Complete Genome Sequence of a Subdivision 6 Acidobacterium Strain.</title>
        <authorList>
            <person name="Huang S."/>
            <person name="Vieira S."/>
            <person name="Bunk B."/>
            <person name="Riedel T."/>
            <person name="Sproer C."/>
            <person name="Overmann J."/>
        </authorList>
    </citation>
    <scope>NUCLEOTIDE SEQUENCE [LARGE SCALE GENOMIC DNA]</scope>
    <source>
        <strain evidence="11">DSM 100886 HEG_-6_39</strain>
    </source>
</reference>
<reference evidence="11" key="2">
    <citation type="submission" date="2016-04" db="EMBL/GenBank/DDBJ databases">
        <title>First Complete Genome Sequence of a Subdivision 6 Acidobacterium.</title>
        <authorList>
            <person name="Huang S."/>
            <person name="Vieira S."/>
            <person name="Bunk B."/>
            <person name="Riedel T."/>
            <person name="Sproeer C."/>
            <person name="Overmann J."/>
        </authorList>
    </citation>
    <scope>NUCLEOTIDE SEQUENCE [LARGE SCALE GENOMIC DNA]</scope>
    <source>
        <strain evidence="11">DSM 100886 HEG_-6_39</strain>
    </source>
</reference>
<dbReference type="EMBL" id="CP015136">
    <property type="protein sequence ID" value="AMY12386.1"/>
    <property type="molecule type" value="Genomic_DNA"/>
</dbReference>
<sequence length="558" mass="59918">MGEQARQPRRWGAWALWAILAVAGVVALATWITGGFRFDPFGLRVSSSSVLKPMAIAVIAGSFLANAPRERTVLLQLFGKVVLPLSMAACAGFAWTHAAPVAAAADMFGYVSQANDWRQGTLVHLDWIDGHFFPAAASVPLGYIHRNDSVPMAIALYPPGTSLHMALFAAAGEWAVYLVSPMAAVALVLGTYVLGRAWFDETSALVAAAIVACNPVVLIQAAVPMSDTLAAAYWTWSLAVAASARPLMPVVSGMLAGVAIAVRPNLVPLLIGPVGGALVTSGVRGAIAVGFAASPLAGLLAWHNQRLYGGPAATGYGPFAELFSASHVPDNAKRYAAWLWQTMSPLPLVAFVLGGIEVVARGRARLIPLVAFAAVNVAIYLVYLPWPQWTFARFLLPALPVMLLIAASVTRRWTARWPVVFPVLALVVIGWQVQFAQRSVAMRISHESMMRFKVLPEAMRRAGLLDRPAITRIHSGSLRHYAGITAFRWDVISPEELRRGIAAAIAEGRRPILIDDSDDRADFEQRFGPISCWGDSAAPMLEIHRHATVRVLAARPGC</sequence>
<dbReference type="PANTHER" id="PTHR33908">
    <property type="entry name" value="MANNOSYLTRANSFERASE YKCB-RELATED"/>
    <property type="match status" value="1"/>
</dbReference>
<keyword evidence="2" id="KW-1003">Cell membrane</keyword>
<feature type="transmembrane region" description="Helical" evidence="8">
    <location>
        <begin position="366"/>
        <end position="386"/>
    </location>
</feature>
<evidence type="ECO:0000313" key="11">
    <source>
        <dbReference type="Proteomes" id="UP000076079"/>
    </source>
</evidence>
<dbReference type="GO" id="GO:0009103">
    <property type="term" value="P:lipopolysaccharide biosynthetic process"/>
    <property type="evidence" value="ECO:0007669"/>
    <property type="project" value="UniProtKB-ARBA"/>
</dbReference>
<dbReference type="GO" id="GO:0005886">
    <property type="term" value="C:plasma membrane"/>
    <property type="evidence" value="ECO:0007669"/>
    <property type="project" value="UniProtKB-SubCell"/>
</dbReference>
<feature type="transmembrane region" description="Helical" evidence="8">
    <location>
        <begin position="392"/>
        <end position="410"/>
    </location>
</feature>
<dbReference type="KEGG" id="abac:LuPra_05659"/>
<dbReference type="OrthoDB" id="194884at2"/>
<evidence type="ECO:0000256" key="8">
    <source>
        <dbReference type="SAM" id="Phobius"/>
    </source>
</evidence>
<keyword evidence="4" id="KW-0808">Transferase</keyword>
<evidence type="ECO:0000256" key="1">
    <source>
        <dbReference type="ARBA" id="ARBA00004651"/>
    </source>
</evidence>
<feature type="transmembrane region" description="Helical" evidence="8">
    <location>
        <begin position="174"/>
        <end position="195"/>
    </location>
</feature>
<feature type="domain" description="Glycosyltransferase RgtA/B/C/D-like" evidence="9">
    <location>
        <begin position="162"/>
        <end position="283"/>
    </location>
</feature>
<feature type="transmembrane region" description="Helical" evidence="8">
    <location>
        <begin position="77"/>
        <end position="98"/>
    </location>
</feature>
<feature type="transmembrane region" description="Helical" evidence="8">
    <location>
        <begin position="45"/>
        <end position="65"/>
    </location>
</feature>
<feature type="transmembrane region" description="Helical" evidence="8">
    <location>
        <begin position="243"/>
        <end position="262"/>
    </location>
</feature>
<dbReference type="STRING" id="1855912.LuPra_05659"/>
<evidence type="ECO:0000256" key="7">
    <source>
        <dbReference type="ARBA" id="ARBA00023136"/>
    </source>
</evidence>
<organism evidence="10 11">
    <name type="scientific">Luteitalea pratensis</name>
    <dbReference type="NCBI Taxonomy" id="1855912"/>
    <lineage>
        <taxon>Bacteria</taxon>
        <taxon>Pseudomonadati</taxon>
        <taxon>Acidobacteriota</taxon>
        <taxon>Vicinamibacteria</taxon>
        <taxon>Vicinamibacterales</taxon>
        <taxon>Vicinamibacteraceae</taxon>
        <taxon>Luteitalea</taxon>
    </lineage>
</organism>
<evidence type="ECO:0000256" key="2">
    <source>
        <dbReference type="ARBA" id="ARBA00022475"/>
    </source>
</evidence>
<dbReference type="GO" id="GO:0016763">
    <property type="term" value="F:pentosyltransferase activity"/>
    <property type="evidence" value="ECO:0007669"/>
    <property type="project" value="TreeGrafter"/>
</dbReference>
<dbReference type="Pfam" id="PF13231">
    <property type="entry name" value="PMT_2"/>
    <property type="match status" value="1"/>
</dbReference>
<evidence type="ECO:0000259" key="9">
    <source>
        <dbReference type="Pfam" id="PF13231"/>
    </source>
</evidence>
<dbReference type="Proteomes" id="UP000076079">
    <property type="component" value="Chromosome"/>
</dbReference>
<protein>
    <recommendedName>
        <fullName evidence="9">Glycosyltransferase RgtA/B/C/D-like domain-containing protein</fullName>
    </recommendedName>
</protein>